<feature type="transmembrane region" description="Helical" evidence="2">
    <location>
        <begin position="453"/>
        <end position="470"/>
    </location>
</feature>
<sequence length="471" mass="52258">MAKIKNNLAKRVPSVNDSALKRSAFQRRKQYAEQLKTNSLTSKATRDNNNTVTVSVAATNNRNQNVFFKAKAARRHTKAAQNTLTDLPKFKEMEELGCLPVSILSSGSGFRDRKAALSFSPHTQPFERTPIRGTPLRGMNLAGQHRTERVADVLTTLQRLKEALTNETATCAEVLTDLKGLELGRRSTVNDIAEFWMLKMQLLCKSGDRKEAIIAAVQAMFASTTQKVKVKLARQIGTLLDVEVTNGEAESDHENVDQVQADGQGGKSGTIEHSRSAKDMSMSEPDLNVSEVFNKENTIKDSYTQTIRSSQSKLSGTAALPERLYTSPDVKATPMVRTSLAGRGNSDNVVNEQFANLSWQSYEDPNHSHLLAIGKETSGQDLKFCQMKINHRDRYCQQDHIVFDCVQDETTEIAHMDFDESRYNSHCDTVLASASVQETPHTPQAFMDVKVRVVLYALAVVNIALGYVLCV</sequence>
<feature type="region of interest" description="Disordered" evidence="1">
    <location>
        <begin position="247"/>
        <end position="283"/>
    </location>
</feature>
<evidence type="ECO:0000313" key="4">
    <source>
        <dbReference type="Proteomes" id="UP000192247"/>
    </source>
</evidence>
<comment type="caution">
    <text evidence="3">The sequence shown here is derived from an EMBL/GenBank/DDBJ whole genome shotgun (WGS) entry which is preliminary data.</text>
</comment>
<dbReference type="OrthoDB" id="10508176at2759"/>
<keyword evidence="4" id="KW-1185">Reference proteome</keyword>
<evidence type="ECO:0000256" key="2">
    <source>
        <dbReference type="SAM" id="Phobius"/>
    </source>
</evidence>
<evidence type="ECO:0000256" key="1">
    <source>
        <dbReference type="SAM" id="MobiDB-lite"/>
    </source>
</evidence>
<dbReference type="InParanoid" id="A0A1V9XLF3"/>
<dbReference type="Proteomes" id="UP000192247">
    <property type="component" value="Unassembled WGS sequence"/>
</dbReference>
<proteinExistence type="predicted"/>
<accession>A0A1V9XLF3</accession>
<keyword evidence="2" id="KW-1133">Transmembrane helix</keyword>
<keyword evidence="2" id="KW-0472">Membrane</keyword>
<dbReference type="EMBL" id="MNPL01008167">
    <property type="protein sequence ID" value="OQR74355.1"/>
    <property type="molecule type" value="Genomic_DNA"/>
</dbReference>
<protein>
    <submittedName>
        <fullName evidence="3">Uncharacterized protein</fullName>
    </submittedName>
</protein>
<reference evidence="3 4" key="1">
    <citation type="journal article" date="2017" name="Gigascience">
        <title>Draft genome of the honey bee ectoparasitic mite, Tropilaelaps mercedesae, is shaped by the parasitic life history.</title>
        <authorList>
            <person name="Dong X."/>
            <person name="Armstrong S.D."/>
            <person name="Xia D."/>
            <person name="Makepeace B.L."/>
            <person name="Darby A.C."/>
            <person name="Kadowaki T."/>
        </authorList>
    </citation>
    <scope>NUCLEOTIDE SEQUENCE [LARGE SCALE GENOMIC DNA]</scope>
    <source>
        <strain evidence="3">Wuxi-XJTLU</strain>
    </source>
</reference>
<keyword evidence="2" id="KW-0812">Transmembrane</keyword>
<name>A0A1V9XLF3_9ACAR</name>
<organism evidence="3 4">
    <name type="scientific">Tropilaelaps mercedesae</name>
    <dbReference type="NCBI Taxonomy" id="418985"/>
    <lineage>
        <taxon>Eukaryota</taxon>
        <taxon>Metazoa</taxon>
        <taxon>Ecdysozoa</taxon>
        <taxon>Arthropoda</taxon>
        <taxon>Chelicerata</taxon>
        <taxon>Arachnida</taxon>
        <taxon>Acari</taxon>
        <taxon>Parasitiformes</taxon>
        <taxon>Mesostigmata</taxon>
        <taxon>Gamasina</taxon>
        <taxon>Dermanyssoidea</taxon>
        <taxon>Laelapidae</taxon>
        <taxon>Tropilaelaps</taxon>
    </lineage>
</organism>
<gene>
    <name evidence="3" type="ORF">BIW11_09134</name>
</gene>
<evidence type="ECO:0000313" key="3">
    <source>
        <dbReference type="EMBL" id="OQR74355.1"/>
    </source>
</evidence>
<dbReference type="AlphaFoldDB" id="A0A1V9XLF3"/>